<dbReference type="Pfam" id="PF00682">
    <property type="entry name" value="HMGL-like"/>
    <property type="match status" value="1"/>
</dbReference>
<dbReference type="SUPFAM" id="SSF110921">
    <property type="entry name" value="2-isopropylmalate synthase LeuA, allosteric (dimerisation) domain"/>
    <property type="match status" value="1"/>
</dbReference>
<keyword evidence="5 9" id="KW-0808">Transferase</keyword>
<evidence type="ECO:0000256" key="5">
    <source>
        <dbReference type="ARBA" id="ARBA00022679"/>
    </source>
</evidence>
<dbReference type="RefSeq" id="WP_189043228.1">
    <property type="nucleotide sequence ID" value="NZ_BMJQ01000002.1"/>
</dbReference>
<feature type="domain" description="Pyruvate carboxyltransferase" evidence="10">
    <location>
        <begin position="4"/>
        <end position="266"/>
    </location>
</feature>
<evidence type="ECO:0000256" key="1">
    <source>
        <dbReference type="ARBA" id="ARBA00004743"/>
    </source>
</evidence>
<dbReference type="Pfam" id="PF08502">
    <property type="entry name" value="LeuA_dimer"/>
    <property type="match status" value="1"/>
</dbReference>
<dbReference type="GO" id="GO:0043714">
    <property type="term" value="F:(R)-citramalate synthase activity"/>
    <property type="evidence" value="ECO:0007669"/>
    <property type="project" value="UniProtKB-UniRule"/>
</dbReference>
<comment type="caution">
    <text evidence="11">The sequence shown here is derived from an EMBL/GenBank/DDBJ whole genome shotgun (WGS) entry which is preliminary data.</text>
</comment>
<dbReference type="SUPFAM" id="SSF51569">
    <property type="entry name" value="Aldolase"/>
    <property type="match status" value="1"/>
</dbReference>
<evidence type="ECO:0000256" key="7">
    <source>
        <dbReference type="ARBA" id="ARBA00048263"/>
    </source>
</evidence>
<dbReference type="InterPro" id="IPR013709">
    <property type="entry name" value="2-isopropylmalate_synth_dimer"/>
</dbReference>
<dbReference type="InterPro" id="IPR000891">
    <property type="entry name" value="PYR_CT"/>
</dbReference>
<proteinExistence type="inferred from homology"/>
<evidence type="ECO:0000256" key="4">
    <source>
        <dbReference type="ARBA" id="ARBA00022624"/>
    </source>
</evidence>
<dbReference type="CDD" id="cd07941">
    <property type="entry name" value="DRE_TIM_LeuA3"/>
    <property type="match status" value="1"/>
</dbReference>
<dbReference type="Gene3D" id="3.20.20.70">
    <property type="entry name" value="Aldolase class I"/>
    <property type="match status" value="1"/>
</dbReference>
<evidence type="ECO:0000256" key="6">
    <source>
        <dbReference type="ARBA" id="ARBA00023304"/>
    </source>
</evidence>
<evidence type="ECO:0000313" key="12">
    <source>
        <dbReference type="Proteomes" id="UP000646365"/>
    </source>
</evidence>
<dbReference type="AlphaFoldDB" id="A0A8J2YQG1"/>
<dbReference type="PROSITE" id="PS00816">
    <property type="entry name" value="AIPM_HOMOCIT_SYNTH_2"/>
    <property type="match status" value="1"/>
</dbReference>
<dbReference type="GO" id="GO:0003852">
    <property type="term" value="F:2-isopropylmalate synthase activity"/>
    <property type="evidence" value="ECO:0007669"/>
    <property type="project" value="InterPro"/>
</dbReference>
<evidence type="ECO:0000256" key="9">
    <source>
        <dbReference type="RuleBase" id="RU003523"/>
    </source>
</evidence>
<evidence type="ECO:0000259" key="10">
    <source>
        <dbReference type="PROSITE" id="PS50991"/>
    </source>
</evidence>
<dbReference type="NCBIfam" id="TIGR00977">
    <property type="entry name" value="citramal_synth"/>
    <property type="match status" value="1"/>
</dbReference>
<comment type="pathway">
    <text evidence="1">Amino-acid biosynthesis; L-isoleucine biosynthesis; 2-oxobutanoate from pyruvate: step 1/3.</text>
</comment>
<dbReference type="PROSITE" id="PS00815">
    <property type="entry name" value="AIPM_HOMOCIT_SYNTH_1"/>
    <property type="match status" value="1"/>
</dbReference>
<comment type="similarity">
    <text evidence="2 9">Belongs to the alpha-IPM synthase/homocitrate synthase family.</text>
</comment>
<dbReference type="UniPathway" id="UPA00047">
    <property type="reaction ID" value="UER00066"/>
</dbReference>
<evidence type="ECO:0000256" key="8">
    <source>
        <dbReference type="NCBIfam" id="TIGR00977"/>
    </source>
</evidence>
<dbReference type="EC" id="2.3.3.21" evidence="8"/>
<reference evidence="11" key="2">
    <citation type="submission" date="2020-09" db="EMBL/GenBank/DDBJ databases">
        <authorList>
            <person name="Sun Q."/>
            <person name="Zhou Y."/>
        </authorList>
    </citation>
    <scope>NUCLEOTIDE SEQUENCE</scope>
    <source>
        <strain evidence="11">CGMCC 1.15725</strain>
    </source>
</reference>
<dbReference type="GO" id="GO:0009098">
    <property type="term" value="P:L-leucine biosynthetic process"/>
    <property type="evidence" value="ECO:0007669"/>
    <property type="project" value="InterPro"/>
</dbReference>
<dbReference type="InterPro" id="IPR002034">
    <property type="entry name" value="AIPM/Hcit_synth_CS"/>
</dbReference>
<evidence type="ECO:0000256" key="3">
    <source>
        <dbReference type="ARBA" id="ARBA00022605"/>
    </source>
</evidence>
<dbReference type="Proteomes" id="UP000646365">
    <property type="component" value="Unassembled WGS sequence"/>
</dbReference>
<dbReference type="InterPro" id="IPR013785">
    <property type="entry name" value="Aldolase_TIM"/>
</dbReference>
<sequence>MKRIHLYDTTLRDGAQTRGVDFSGADKRALALLLDRLGVDTIEAGWPGANPADTALYADLPRLRHARFAAFGMTRKAGLKAAEDPGLAAVLAAGTPAVCLVGKTWDFHVTSALGASLTEAIDMISESVGHAVEQGREVVFDAEHLFDGWKANAPFARDCLRAAADAGARWLVLCDTNGGTLPHEVDRIVGTMADLLGGDRIGIHAHDDTGNAVANSLAAVHAGARMVQGTLNGLGERCGNANLISLIPTLTLKLGYETGVTAEAMAELTQLSRQVDDRLNRLPDPRAPYVGAAAFAHKGGLHVSAVAKDARSYEHVAPELVGNERHIVVSDQAGRATLMLRLAELHLPLAADDPKLADLLALVKGREAAGFAYDGAGASFELLVRRALDAGAPATYFRLAGFRVVDERRRAADGSIETLSEAQVELEVGGRPVMVVAQGNGPVDALDAALRRALEPVYPSLAGLKLTDYKVRILTPEAGTKAITRVLIESRCPSGERWSTVGVGSNVIDASYQALEDALVYRLMTRGATVERAVA</sequence>
<dbReference type="EMBL" id="BMJQ01000002">
    <property type="protein sequence ID" value="GGF07019.1"/>
    <property type="molecule type" value="Genomic_DNA"/>
</dbReference>
<dbReference type="InterPro" id="IPR054691">
    <property type="entry name" value="LeuA/HCS_post-cat"/>
</dbReference>
<dbReference type="PANTHER" id="PTHR43538">
    <property type="entry name" value="ALPHA-IPM SYNTHASE/HOMOCITRATE SYNTHASE"/>
    <property type="match status" value="1"/>
</dbReference>
<dbReference type="PROSITE" id="PS50991">
    <property type="entry name" value="PYR_CT"/>
    <property type="match status" value="1"/>
</dbReference>
<dbReference type="GO" id="GO:0009097">
    <property type="term" value="P:isoleucine biosynthetic process"/>
    <property type="evidence" value="ECO:0007669"/>
    <property type="project" value="UniProtKB-UniRule"/>
</dbReference>
<evidence type="ECO:0000313" key="11">
    <source>
        <dbReference type="EMBL" id="GGF07019.1"/>
    </source>
</evidence>
<comment type="catalytic activity">
    <reaction evidence="7">
        <text>pyruvate + acetyl-CoA + H2O = (3R)-citramalate + CoA + H(+)</text>
        <dbReference type="Rhea" id="RHEA:19045"/>
        <dbReference type="ChEBI" id="CHEBI:15361"/>
        <dbReference type="ChEBI" id="CHEBI:15377"/>
        <dbReference type="ChEBI" id="CHEBI:15378"/>
        <dbReference type="ChEBI" id="CHEBI:30934"/>
        <dbReference type="ChEBI" id="CHEBI:57287"/>
        <dbReference type="ChEBI" id="CHEBI:57288"/>
        <dbReference type="EC" id="2.3.3.21"/>
    </reaction>
</comment>
<dbReference type="Gene3D" id="3.30.160.270">
    <property type="match status" value="1"/>
</dbReference>
<keyword evidence="6" id="KW-0100">Branched-chain amino acid biosynthesis</keyword>
<accession>A0A8J2YQG1</accession>
<evidence type="ECO:0000256" key="2">
    <source>
        <dbReference type="ARBA" id="ARBA00006154"/>
    </source>
</evidence>
<protein>
    <recommendedName>
        <fullName evidence="8">Citramalate synthase</fullName>
        <ecNumber evidence="8">2.3.3.21</ecNumber>
    </recommendedName>
</protein>
<organism evidence="11 12">
    <name type="scientific">Aliidongia dinghuensis</name>
    <dbReference type="NCBI Taxonomy" id="1867774"/>
    <lineage>
        <taxon>Bacteria</taxon>
        <taxon>Pseudomonadati</taxon>
        <taxon>Pseudomonadota</taxon>
        <taxon>Alphaproteobacteria</taxon>
        <taxon>Rhodospirillales</taxon>
        <taxon>Dongiaceae</taxon>
        <taxon>Aliidongia</taxon>
    </lineage>
</organism>
<dbReference type="InterPro" id="IPR036230">
    <property type="entry name" value="LeuA_allosteric_dom_sf"/>
</dbReference>
<gene>
    <name evidence="11" type="ORF">GCM10011611_10630</name>
</gene>
<reference evidence="11" key="1">
    <citation type="journal article" date="2014" name="Int. J. Syst. Evol. Microbiol.">
        <title>Complete genome sequence of Corynebacterium casei LMG S-19264T (=DSM 44701T), isolated from a smear-ripened cheese.</title>
        <authorList>
            <consortium name="US DOE Joint Genome Institute (JGI-PGF)"/>
            <person name="Walter F."/>
            <person name="Albersmeier A."/>
            <person name="Kalinowski J."/>
            <person name="Ruckert C."/>
        </authorList>
    </citation>
    <scope>NUCLEOTIDE SEQUENCE</scope>
    <source>
        <strain evidence="11">CGMCC 1.15725</strain>
    </source>
</reference>
<keyword evidence="12" id="KW-1185">Reference proteome</keyword>
<dbReference type="PANTHER" id="PTHR43538:SF1">
    <property type="entry name" value="(R)-CITRAMALATE SYNTHASE"/>
    <property type="match status" value="1"/>
</dbReference>
<keyword evidence="4" id="KW-0412">Isoleucine biosynthesis</keyword>
<name>A0A8J2YQG1_9PROT</name>
<dbReference type="SMART" id="SM00917">
    <property type="entry name" value="LeuA_dimer"/>
    <property type="match status" value="1"/>
</dbReference>
<dbReference type="InterPro" id="IPR005675">
    <property type="entry name" value="Citramal_synthase"/>
</dbReference>
<dbReference type="Pfam" id="PF22617">
    <property type="entry name" value="HCS_D2"/>
    <property type="match status" value="1"/>
</dbReference>
<dbReference type="Gene3D" id="1.10.238.260">
    <property type="match status" value="1"/>
</dbReference>
<keyword evidence="3" id="KW-0028">Amino-acid biosynthesis</keyword>